<gene>
    <name evidence="1" type="ORF">RDT67_18935</name>
</gene>
<reference evidence="1" key="1">
    <citation type="submission" date="2023-08" db="EMBL/GenBank/DDBJ databases">
        <title>The Comparative Genomic Analysis of Yersiniaceae from Polar Regions.</title>
        <authorList>
            <person name="Goncharov A."/>
            <person name="Aslanov B."/>
            <person name="Kolodzhieva V."/>
            <person name="Azarov D."/>
            <person name="Mochov A."/>
            <person name="Lebedeva E."/>
        </authorList>
    </citation>
    <scope>NUCLEOTIDE SEQUENCE</scope>
    <source>
        <strain evidence="1">Vf</strain>
    </source>
</reference>
<name>A0AAJ1YDB9_SERFO</name>
<comment type="caution">
    <text evidence="1">The sequence shown here is derived from an EMBL/GenBank/DDBJ whole genome shotgun (WGS) entry which is preliminary data.</text>
</comment>
<dbReference type="Proteomes" id="UP001224622">
    <property type="component" value="Unassembled WGS sequence"/>
</dbReference>
<evidence type="ECO:0000313" key="2">
    <source>
        <dbReference type="Proteomes" id="UP001224622"/>
    </source>
</evidence>
<accession>A0AAJ1YDB9</accession>
<evidence type="ECO:0000313" key="1">
    <source>
        <dbReference type="EMBL" id="MDQ9128496.1"/>
    </source>
</evidence>
<dbReference type="EMBL" id="JAVIGA010000023">
    <property type="protein sequence ID" value="MDQ9128496.1"/>
    <property type="molecule type" value="Genomic_DNA"/>
</dbReference>
<sequence length="55" mass="6060">MKRKKLNINTLWSIQCKPARYTLRKCSKRSHGGGAAAAVAYYGFCGADVGTIPNW</sequence>
<organism evidence="1 2">
    <name type="scientific">Serratia fonticola</name>
    <dbReference type="NCBI Taxonomy" id="47917"/>
    <lineage>
        <taxon>Bacteria</taxon>
        <taxon>Pseudomonadati</taxon>
        <taxon>Pseudomonadota</taxon>
        <taxon>Gammaproteobacteria</taxon>
        <taxon>Enterobacterales</taxon>
        <taxon>Yersiniaceae</taxon>
        <taxon>Serratia</taxon>
    </lineage>
</organism>
<protein>
    <submittedName>
        <fullName evidence="1">Uncharacterized protein</fullName>
    </submittedName>
</protein>
<dbReference type="AlphaFoldDB" id="A0AAJ1YDB9"/>
<proteinExistence type="predicted"/>
<dbReference type="RefSeq" id="WP_309048032.1">
    <property type="nucleotide sequence ID" value="NZ_JAVIGA010000023.1"/>
</dbReference>